<accession>A0A371D8X4</accession>
<protein>
    <recommendedName>
        <fullName evidence="2">BTB domain-containing protein</fullName>
    </recommendedName>
</protein>
<proteinExistence type="predicted"/>
<dbReference type="Gene3D" id="3.30.710.10">
    <property type="entry name" value="Potassium Channel Kv1.1, Chain A"/>
    <property type="match status" value="1"/>
</dbReference>
<dbReference type="EMBL" id="KZ857408">
    <property type="protein sequence ID" value="RDX48977.1"/>
    <property type="molecule type" value="Genomic_DNA"/>
</dbReference>
<name>A0A371D8X4_9APHY</name>
<dbReference type="InterPro" id="IPR000210">
    <property type="entry name" value="BTB/POZ_dom"/>
</dbReference>
<evidence type="ECO:0000313" key="3">
    <source>
        <dbReference type="EMBL" id="RDX48977.1"/>
    </source>
</evidence>
<keyword evidence="4" id="KW-1185">Reference proteome</keyword>
<sequence>MSTTSPPPDSEPRKRARTSHDEDECVDAHEDKEFWFDDGTIVLLAGQVKFRVYRGVLTEHSPVFVEMLSLPQPSEAPASQYSCPVIRLHDNPETLRHVFRLLMPRKIAMITSSFVYSAPTFDMVSAYIRIAHKYQMDALLHQWLEYLQKHFTHRFADWVSHKRMVPEGFAPIHAIGVVNLARLTGVSSILPTALAVCTTLGSNIVEGFTRGDDDCLEQLSTDDLGRCFQAKGLLIQANANAVALALAPRTAGDECSTRAVCLEQMRIFCECQRSSYDTSYLYPEGPVPSWKRYSRRLSDYNICRHCLEMMEGEYLDTQGTRTWMRLPEITGVQVDGWGL</sequence>
<gene>
    <name evidence="3" type="ORF">OH76DRAFT_618206</name>
</gene>
<dbReference type="InterPro" id="IPR011333">
    <property type="entry name" value="SKP1/BTB/POZ_sf"/>
</dbReference>
<dbReference type="Pfam" id="PF00651">
    <property type="entry name" value="BTB"/>
    <property type="match status" value="1"/>
</dbReference>
<dbReference type="AlphaFoldDB" id="A0A371D8X4"/>
<dbReference type="STRING" id="139420.A0A371D8X4"/>
<reference evidence="3 4" key="1">
    <citation type="journal article" date="2018" name="Biotechnol. Biofuels">
        <title>Integrative visual omics of the white-rot fungus Polyporus brumalis exposes the biotechnological potential of its oxidative enzymes for delignifying raw plant biomass.</title>
        <authorList>
            <person name="Miyauchi S."/>
            <person name="Rancon A."/>
            <person name="Drula E."/>
            <person name="Hage H."/>
            <person name="Chaduli D."/>
            <person name="Favel A."/>
            <person name="Grisel S."/>
            <person name="Henrissat B."/>
            <person name="Herpoel-Gimbert I."/>
            <person name="Ruiz-Duenas F.J."/>
            <person name="Chevret D."/>
            <person name="Hainaut M."/>
            <person name="Lin J."/>
            <person name="Wang M."/>
            <person name="Pangilinan J."/>
            <person name="Lipzen A."/>
            <person name="Lesage-Meessen L."/>
            <person name="Navarro D."/>
            <person name="Riley R."/>
            <person name="Grigoriev I.V."/>
            <person name="Zhou S."/>
            <person name="Raouche S."/>
            <person name="Rosso M.N."/>
        </authorList>
    </citation>
    <scope>NUCLEOTIDE SEQUENCE [LARGE SCALE GENOMIC DNA]</scope>
    <source>
        <strain evidence="3 4">BRFM 1820</strain>
    </source>
</reference>
<dbReference type="SUPFAM" id="SSF54695">
    <property type="entry name" value="POZ domain"/>
    <property type="match status" value="1"/>
</dbReference>
<evidence type="ECO:0000256" key="1">
    <source>
        <dbReference type="SAM" id="MobiDB-lite"/>
    </source>
</evidence>
<feature type="region of interest" description="Disordered" evidence="1">
    <location>
        <begin position="1"/>
        <end position="23"/>
    </location>
</feature>
<evidence type="ECO:0000259" key="2">
    <source>
        <dbReference type="SMART" id="SM00225"/>
    </source>
</evidence>
<dbReference type="SMART" id="SM00225">
    <property type="entry name" value="BTB"/>
    <property type="match status" value="1"/>
</dbReference>
<dbReference type="Proteomes" id="UP000256964">
    <property type="component" value="Unassembled WGS sequence"/>
</dbReference>
<dbReference type="OrthoDB" id="2754394at2759"/>
<organism evidence="3 4">
    <name type="scientific">Lentinus brumalis</name>
    <dbReference type="NCBI Taxonomy" id="2498619"/>
    <lineage>
        <taxon>Eukaryota</taxon>
        <taxon>Fungi</taxon>
        <taxon>Dikarya</taxon>
        <taxon>Basidiomycota</taxon>
        <taxon>Agaricomycotina</taxon>
        <taxon>Agaricomycetes</taxon>
        <taxon>Polyporales</taxon>
        <taxon>Polyporaceae</taxon>
        <taxon>Lentinus</taxon>
    </lineage>
</organism>
<feature type="domain" description="BTB" evidence="2">
    <location>
        <begin position="39"/>
        <end position="151"/>
    </location>
</feature>
<evidence type="ECO:0000313" key="4">
    <source>
        <dbReference type="Proteomes" id="UP000256964"/>
    </source>
</evidence>